<keyword evidence="1" id="KW-0378">Hydrolase</keyword>
<dbReference type="GO" id="GO:0006310">
    <property type="term" value="P:DNA recombination"/>
    <property type="evidence" value="ECO:0007669"/>
    <property type="project" value="UniProtKB-KW"/>
</dbReference>
<dbReference type="InterPro" id="IPR051055">
    <property type="entry name" value="PIF1_helicase"/>
</dbReference>
<evidence type="ECO:0000256" key="1">
    <source>
        <dbReference type="RuleBase" id="RU363044"/>
    </source>
</evidence>
<dbReference type="SUPFAM" id="SSF52540">
    <property type="entry name" value="P-loop containing nucleoside triphosphate hydrolases"/>
    <property type="match status" value="1"/>
</dbReference>
<gene>
    <name evidence="3" type="ORF">BJG266_LOCUS27026</name>
    <name evidence="4" type="ORF">QVE165_LOCUS41973</name>
</gene>
<keyword evidence="1" id="KW-0234">DNA repair</keyword>
<dbReference type="Pfam" id="PF05970">
    <property type="entry name" value="PIF1"/>
    <property type="match status" value="1"/>
</dbReference>
<dbReference type="GO" id="GO:0006281">
    <property type="term" value="P:DNA repair"/>
    <property type="evidence" value="ECO:0007669"/>
    <property type="project" value="UniProtKB-KW"/>
</dbReference>
<dbReference type="InterPro" id="IPR027417">
    <property type="entry name" value="P-loop_NTPase"/>
</dbReference>
<keyword evidence="1" id="KW-0227">DNA damage</keyword>
<dbReference type="InterPro" id="IPR010285">
    <property type="entry name" value="DNA_helicase_pif1-like_DEAD"/>
</dbReference>
<proteinExistence type="inferred from homology"/>
<dbReference type="GO" id="GO:0016787">
    <property type="term" value="F:hydrolase activity"/>
    <property type="evidence" value="ECO:0007669"/>
    <property type="project" value="UniProtKB-KW"/>
</dbReference>
<keyword evidence="1" id="KW-0233">DNA recombination</keyword>
<dbReference type="OrthoDB" id="6141723at2759"/>
<comment type="similarity">
    <text evidence="1">Belongs to the helicase family.</text>
</comment>
<dbReference type="AlphaFoldDB" id="A0A814WLB9"/>
<evidence type="ECO:0000313" key="6">
    <source>
        <dbReference type="Proteomes" id="UP000663877"/>
    </source>
</evidence>
<dbReference type="EMBL" id="CAJNOM010000509">
    <property type="protein sequence ID" value="CAF1476968.1"/>
    <property type="molecule type" value="Genomic_DNA"/>
</dbReference>
<comment type="caution">
    <text evidence="3">The sequence shown here is derived from an EMBL/GenBank/DDBJ whole genome shotgun (WGS) entry which is preliminary data.</text>
</comment>
<evidence type="ECO:0000313" key="3">
    <source>
        <dbReference type="EMBL" id="CAF1203192.1"/>
    </source>
</evidence>
<accession>A0A814WLB9</accession>
<dbReference type="Proteomes" id="UP000663877">
    <property type="component" value="Unassembled WGS sequence"/>
</dbReference>
<name>A0A814WLB9_9BILA</name>
<dbReference type="GO" id="GO:0005524">
    <property type="term" value="F:ATP binding"/>
    <property type="evidence" value="ECO:0007669"/>
    <property type="project" value="UniProtKB-KW"/>
</dbReference>
<dbReference type="Gene3D" id="3.40.50.300">
    <property type="entry name" value="P-loop containing nucleotide triphosphate hydrolases"/>
    <property type="match status" value="1"/>
</dbReference>
<evidence type="ECO:0000313" key="5">
    <source>
        <dbReference type="Proteomes" id="UP000663832"/>
    </source>
</evidence>
<dbReference type="Proteomes" id="UP000663832">
    <property type="component" value="Unassembled WGS sequence"/>
</dbReference>
<comment type="catalytic activity">
    <reaction evidence="1">
        <text>ATP + H2O = ADP + phosphate + H(+)</text>
        <dbReference type="Rhea" id="RHEA:13065"/>
        <dbReference type="ChEBI" id="CHEBI:15377"/>
        <dbReference type="ChEBI" id="CHEBI:15378"/>
        <dbReference type="ChEBI" id="CHEBI:30616"/>
        <dbReference type="ChEBI" id="CHEBI:43474"/>
        <dbReference type="ChEBI" id="CHEBI:456216"/>
        <dbReference type="EC" id="5.6.2.3"/>
    </reaction>
</comment>
<dbReference type="PANTHER" id="PTHR47642">
    <property type="entry name" value="ATP-DEPENDENT DNA HELICASE"/>
    <property type="match status" value="1"/>
</dbReference>
<keyword evidence="5" id="KW-1185">Reference proteome</keyword>
<feature type="domain" description="DNA helicase Pif1-like DEAD-box helicase" evidence="2">
    <location>
        <begin position="226"/>
        <end position="310"/>
    </location>
</feature>
<protein>
    <recommendedName>
        <fullName evidence="1">ATP-dependent DNA helicase</fullName>
        <ecNumber evidence="1">5.6.2.3</ecNumber>
    </recommendedName>
</protein>
<evidence type="ECO:0000259" key="2">
    <source>
        <dbReference type="Pfam" id="PF05970"/>
    </source>
</evidence>
<reference evidence="3" key="1">
    <citation type="submission" date="2021-02" db="EMBL/GenBank/DDBJ databases">
        <authorList>
            <person name="Nowell W R."/>
        </authorList>
    </citation>
    <scope>NUCLEOTIDE SEQUENCE</scope>
</reference>
<comment type="cofactor">
    <cofactor evidence="1">
        <name>Mg(2+)</name>
        <dbReference type="ChEBI" id="CHEBI:18420"/>
    </cofactor>
</comment>
<dbReference type="EMBL" id="CAJNOI010000239">
    <property type="protein sequence ID" value="CAF1203192.1"/>
    <property type="molecule type" value="Genomic_DNA"/>
</dbReference>
<sequence>MNKEQYIKMIRAGLKKTKVFLKRAPNETRINAYNPMIMSLHRANMDIQYILDPYACLKYCVEYINKSENGMSKLLREALNELKKGNHTVKERLRVIANKFLNSSEISAREAVYHILSIPLSVSSRSTVFINTNRPENRISMLKSDEILQKLEPDSKDVFVEGLIDMYVNRPDEMKDVFLADFASLYNVSKRKANNAPIAENSDDEDATENENDEKITAFRMKNGKDEISMVGFTMFQHIDARLQHIMRTKKPFGGILVMVLGDFNQLRPVGDKYIFQFNNSYNALVDSSLWSLFELFELTEIMRQKDDKTFAIALSNLAKGTMTAEDIHLLRSRIVSTENLETIRDAIRLFRSNAEVDAYNRIVLSRLNTEGAIANAYDYCVGDGLASIREKVLNNVKNLKTTETYGLPLEIDLKVGAKYMMTVNIDTEDGLVNGVCGKLIAIDYGTLQKTN</sequence>
<keyword evidence="1" id="KW-0347">Helicase</keyword>
<dbReference type="PANTHER" id="PTHR47642:SF8">
    <property type="entry name" value="ATP-DEPENDENT DNA HELICASE"/>
    <property type="match status" value="1"/>
</dbReference>
<organism evidence="3 6">
    <name type="scientific">Adineta steineri</name>
    <dbReference type="NCBI Taxonomy" id="433720"/>
    <lineage>
        <taxon>Eukaryota</taxon>
        <taxon>Metazoa</taxon>
        <taxon>Spiralia</taxon>
        <taxon>Gnathifera</taxon>
        <taxon>Rotifera</taxon>
        <taxon>Eurotatoria</taxon>
        <taxon>Bdelloidea</taxon>
        <taxon>Adinetida</taxon>
        <taxon>Adinetidae</taxon>
        <taxon>Adineta</taxon>
    </lineage>
</organism>
<keyword evidence="1" id="KW-0067">ATP-binding</keyword>
<dbReference type="EC" id="5.6.2.3" evidence="1"/>
<dbReference type="GO" id="GO:0043139">
    <property type="term" value="F:5'-3' DNA helicase activity"/>
    <property type="evidence" value="ECO:0007669"/>
    <property type="project" value="UniProtKB-EC"/>
</dbReference>
<keyword evidence="1" id="KW-0547">Nucleotide-binding</keyword>
<dbReference type="GO" id="GO:0000723">
    <property type="term" value="P:telomere maintenance"/>
    <property type="evidence" value="ECO:0007669"/>
    <property type="project" value="InterPro"/>
</dbReference>
<evidence type="ECO:0000313" key="4">
    <source>
        <dbReference type="EMBL" id="CAF1476968.1"/>
    </source>
</evidence>